<dbReference type="Gene3D" id="1.20.1280.50">
    <property type="match status" value="1"/>
</dbReference>
<dbReference type="SMART" id="SM00256">
    <property type="entry name" value="FBOX"/>
    <property type="match status" value="1"/>
</dbReference>
<dbReference type="Pfam" id="PF07734">
    <property type="entry name" value="FBA_1"/>
    <property type="match status" value="1"/>
</dbReference>
<sequence>MAATFSEDILSEILKRLPVSSLIKFMLVQKSWYHLIRSSYFKALYSHHDEKITYILFRASCGHRISLRVNDKQCNQYSSVLSPEGIEWDGFGFYGISNGLICLSTGSTLKQVYFWNPVIRKYKTLRDSPILDDPAFGFVVASLAFGYLPKIDDYKVIKIERYHDKEGKPQSFVYVHVYSLSTNSWKTVKKNNFMGFENPEMDSVFVNGAAYWIGTADQLWKSSNLCLFCIEFSNGRNLGIWILENEAEIKDVWTKKFTLALDKFGETPRWWPENFRNNDEIILMKDHGFECGFMSYDIKKDEPTEVIDDLSNLFSALNVEPGTGCILASLFAENLVLLGDN</sequence>
<dbReference type="EMBL" id="JAUIZM010000007">
    <property type="protein sequence ID" value="KAK1377154.1"/>
    <property type="molecule type" value="Genomic_DNA"/>
</dbReference>
<dbReference type="InterPro" id="IPR006527">
    <property type="entry name" value="F-box-assoc_dom_typ1"/>
</dbReference>
<dbReference type="PROSITE" id="PS50181">
    <property type="entry name" value="FBOX"/>
    <property type="match status" value="1"/>
</dbReference>
<dbReference type="InterPro" id="IPR036047">
    <property type="entry name" value="F-box-like_dom_sf"/>
</dbReference>
<dbReference type="SUPFAM" id="SSF81383">
    <property type="entry name" value="F-box domain"/>
    <property type="match status" value="1"/>
</dbReference>
<protein>
    <recommendedName>
        <fullName evidence="1">F-box domain-containing protein</fullName>
    </recommendedName>
</protein>
<dbReference type="Pfam" id="PF00646">
    <property type="entry name" value="F-box"/>
    <property type="match status" value="1"/>
</dbReference>
<gene>
    <name evidence="2" type="ORF">POM88_033347</name>
</gene>
<keyword evidence="3" id="KW-1185">Reference proteome</keyword>
<proteinExistence type="predicted"/>
<organism evidence="2 3">
    <name type="scientific">Heracleum sosnowskyi</name>
    <dbReference type="NCBI Taxonomy" id="360622"/>
    <lineage>
        <taxon>Eukaryota</taxon>
        <taxon>Viridiplantae</taxon>
        <taxon>Streptophyta</taxon>
        <taxon>Embryophyta</taxon>
        <taxon>Tracheophyta</taxon>
        <taxon>Spermatophyta</taxon>
        <taxon>Magnoliopsida</taxon>
        <taxon>eudicotyledons</taxon>
        <taxon>Gunneridae</taxon>
        <taxon>Pentapetalae</taxon>
        <taxon>asterids</taxon>
        <taxon>campanulids</taxon>
        <taxon>Apiales</taxon>
        <taxon>Apiaceae</taxon>
        <taxon>Apioideae</taxon>
        <taxon>apioid superclade</taxon>
        <taxon>Tordylieae</taxon>
        <taxon>Tordyliinae</taxon>
        <taxon>Heracleum</taxon>
    </lineage>
</organism>
<dbReference type="AlphaFoldDB" id="A0AAD8I109"/>
<dbReference type="PANTHER" id="PTHR31672">
    <property type="entry name" value="BNACNNG10540D PROTEIN"/>
    <property type="match status" value="1"/>
</dbReference>
<dbReference type="InterPro" id="IPR011043">
    <property type="entry name" value="Gal_Oxase/kelch_b-propeller"/>
</dbReference>
<dbReference type="InterPro" id="IPR017451">
    <property type="entry name" value="F-box-assoc_interact_dom"/>
</dbReference>
<dbReference type="SUPFAM" id="SSF50965">
    <property type="entry name" value="Galactose oxidase, central domain"/>
    <property type="match status" value="1"/>
</dbReference>
<dbReference type="PANTHER" id="PTHR31672:SF10">
    <property type="entry name" value="F-BOX DOMAIN-CONTAINING PROTEIN"/>
    <property type="match status" value="1"/>
</dbReference>
<name>A0AAD8I109_9APIA</name>
<accession>A0AAD8I109</accession>
<evidence type="ECO:0000259" key="1">
    <source>
        <dbReference type="PROSITE" id="PS50181"/>
    </source>
</evidence>
<evidence type="ECO:0000313" key="2">
    <source>
        <dbReference type="EMBL" id="KAK1377154.1"/>
    </source>
</evidence>
<dbReference type="Proteomes" id="UP001237642">
    <property type="component" value="Unassembled WGS sequence"/>
</dbReference>
<dbReference type="InterPro" id="IPR050796">
    <property type="entry name" value="SCF_F-box_component"/>
</dbReference>
<evidence type="ECO:0000313" key="3">
    <source>
        <dbReference type="Proteomes" id="UP001237642"/>
    </source>
</evidence>
<dbReference type="InterPro" id="IPR001810">
    <property type="entry name" value="F-box_dom"/>
</dbReference>
<dbReference type="NCBIfam" id="TIGR01640">
    <property type="entry name" value="F_box_assoc_1"/>
    <property type="match status" value="1"/>
</dbReference>
<reference evidence="2" key="2">
    <citation type="submission" date="2023-05" db="EMBL/GenBank/DDBJ databases">
        <authorList>
            <person name="Schelkunov M.I."/>
        </authorList>
    </citation>
    <scope>NUCLEOTIDE SEQUENCE</scope>
    <source>
        <strain evidence="2">Hsosn_3</strain>
        <tissue evidence="2">Leaf</tissue>
    </source>
</reference>
<reference evidence="2" key="1">
    <citation type="submission" date="2023-02" db="EMBL/GenBank/DDBJ databases">
        <title>Genome of toxic invasive species Heracleum sosnowskyi carries increased number of genes despite the absence of recent whole-genome duplications.</title>
        <authorList>
            <person name="Schelkunov M."/>
            <person name="Shtratnikova V."/>
            <person name="Makarenko M."/>
            <person name="Klepikova A."/>
            <person name="Omelchenko D."/>
            <person name="Novikova G."/>
            <person name="Obukhova E."/>
            <person name="Bogdanov V."/>
            <person name="Penin A."/>
            <person name="Logacheva M."/>
        </authorList>
    </citation>
    <scope>NUCLEOTIDE SEQUENCE</scope>
    <source>
        <strain evidence="2">Hsosn_3</strain>
        <tissue evidence="2">Leaf</tissue>
    </source>
</reference>
<comment type="caution">
    <text evidence="2">The sequence shown here is derived from an EMBL/GenBank/DDBJ whole genome shotgun (WGS) entry which is preliminary data.</text>
</comment>
<feature type="domain" description="F-box" evidence="1">
    <location>
        <begin position="1"/>
        <end position="44"/>
    </location>
</feature>